<gene>
    <name evidence="2" type="ORF">F8M41_002005</name>
</gene>
<evidence type="ECO:0000256" key="1">
    <source>
        <dbReference type="SAM" id="MobiDB-lite"/>
    </source>
</evidence>
<comment type="caution">
    <text evidence="2">The sequence shown here is derived from an EMBL/GenBank/DDBJ whole genome shotgun (WGS) entry which is preliminary data.</text>
</comment>
<feature type="compositionally biased region" description="Acidic residues" evidence="1">
    <location>
        <begin position="74"/>
        <end position="92"/>
    </location>
</feature>
<feature type="region of interest" description="Disordered" evidence="1">
    <location>
        <begin position="112"/>
        <end position="160"/>
    </location>
</feature>
<protein>
    <submittedName>
        <fullName evidence="2">Uncharacterized protein</fullName>
    </submittedName>
</protein>
<accession>A0A8H3XDI1</accession>
<reference evidence="2 3" key="1">
    <citation type="journal article" date="2019" name="Environ. Microbiol.">
        <title>At the nexus of three kingdoms: the genome of the mycorrhizal fungus Gigaspora margarita provides insights into plant, endobacterial and fungal interactions.</title>
        <authorList>
            <person name="Venice F."/>
            <person name="Ghignone S."/>
            <person name="Salvioli di Fossalunga A."/>
            <person name="Amselem J."/>
            <person name="Novero M."/>
            <person name="Xianan X."/>
            <person name="Sedzielewska Toro K."/>
            <person name="Morin E."/>
            <person name="Lipzen A."/>
            <person name="Grigoriev I.V."/>
            <person name="Henrissat B."/>
            <person name="Martin F.M."/>
            <person name="Bonfante P."/>
        </authorList>
    </citation>
    <scope>NUCLEOTIDE SEQUENCE [LARGE SCALE GENOMIC DNA]</scope>
    <source>
        <strain evidence="2 3">BEG34</strain>
    </source>
</reference>
<sequence>MSNFEFRHQTRSQLRKKIKIGKEVSQLSFVKLKNMERERGLWKCLLVERTCSLTDSLLESLEEEELFGVFTTTSEEDSDDDNDDGDDEFTDSENEKVEIFFGTCETIETRDNTVDDDYDADIDDDSSSLKGDSSDSISRKHGREEEEDDDDDDLTMLSSNDTDSIILSNVSLDSSDDILRKRGRDETMLLSEIDSVSSLFKNFKRQRCC</sequence>
<feature type="region of interest" description="Disordered" evidence="1">
    <location>
        <begin position="70"/>
        <end position="92"/>
    </location>
</feature>
<keyword evidence="3" id="KW-1185">Reference proteome</keyword>
<name>A0A8H3XDI1_GIGMA</name>
<dbReference type="Proteomes" id="UP000439903">
    <property type="component" value="Unassembled WGS sequence"/>
</dbReference>
<dbReference type="AlphaFoldDB" id="A0A8H3XDI1"/>
<feature type="compositionally biased region" description="Acidic residues" evidence="1">
    <location>
        <begin position="145"/>
        <end position="154"/>
    </location>
</feature>
<dbReference type="OrthoDB" id="2427507at2759"/>
<organism evidence="2 3">
    <name type="scientific">Gigaspora margarita</name>
    <dbReference type="NCBI Taxonomy" id="4874"/>
    <lineage>
        <taxon>Eukaryota</taxon>
        <taxon>Fungi</taxon>
        <taxon>Fungi incertae sedis</taxon>
        <taxon>Mucoromycota</taxon>
        <taxon>Glomeromycotina</taxon>
        <taxon>Glomeromycetes</taxon>
        <taxon>Diversisporales</taxon>
        <taxon>Gigasporaceae</taxon>
        <taxon>Gigaspora</taxon>
    </lineage>
</organism>
<evidence type="ECO:0000313" key="3">
    <source>
        <dbReference type="Proteomes" id="UP000439903"/>
    </source>
</evidence>
<evidence type="ECO:0000313" key="2">
    <source>
        <dbReference type="EMBL" id="KAF0451495.1"/>
    </source>
</evidence>
<dbReference type="EMBL" id="WTPW01001170">
    <property type="protein sequence ID" value="KAF0451495.1"/>
    <property type="molecule type" value="Genomic_DNA"/>
</dbReference>
<proteinExistence type="predicted"/>
<feature type="compositionally biased region" description="Acidic residues" evidence="1">
    <location>
        <begin position="114"/>
        <end position="126"/>
    </location>
</feature>